<keyword evidence="2" id="KW-0677">Repeat</keyword>
<name>A0A5N5G3Q0_9ROSA</name>
<dbReference type="Pfam" id="PF01535">
    <property type="entry name" value="PPR"/>
    <property type="match status" value="2"/>
</dbReference>
<dbReference type="GO" id="GO:0003723">
    <property type="term" value="F:RNA binding"/>
    <property type="evidence" value="ECO:0007669"/>
    <property type="project" value="InterPro"/>
</dbReference>
<accession>A0A5N5G3Q0</accession>
<dbReference type="NCBIfam" id="TIGR00756">
    <property type="entry name" value="PPR"/>
    <property type="match status" value="1"/>
</dbReference>
<dbReference type="InterPro" id="IPR002885">
    <property type="entry name" value="PPR_rpt"/>
</dbReference>
<dbReference type="Gene3D" id="1.25.40.10">
    <property type="entry name" value="Tetratricopeptide repeat domain"/>
    <property type="match status" value="3"/>
</dbReference>
<dbReference type="Pfam" id="PF14432">
    <property type="entry name" value="DYW_deaminase"/>
    <property type="match status" value="1"/>
</dbReference>
<reference evidence="5 6" key="2">
    <citation type="submission" date="2019-11" db="EMBL/GenBank/DDBJ databases">
        <title>A de novo genome assembly of a pear dwarfing rootstock.</title>
        <authorList>
            <person name="Wang F."/>
            <person name="Wang J."/>
            <person name="Li S."/>
            <person name="Zhang Y."/>
            <person name="Fang M."/>
            <person name="Ma L."/>
            <person name="Zhao Y."/>
            <person name="Jiang S."/>
        </authorList>
    </citation>
    <scope>NUCLEOTIDE SEQUENCE [LARGE SCALE GENOMIC DNA]</scope>
    <source>
        <strain evidence="5">S2</strain>
        <tissue evidence="5">Leaf</tissue>
    </source>
</reference>
<dbReference type="Pfam" id="PF20430">
    <property type="entry name" value="Eplus_motif"/>
    <property type="match status" value="1"/>
</dbReference>
<dbReference type="GO" id="GO:0009451">
    <property type="term" value="P:RNA modification"/>
    <property type="evidence" value="ECO:0007669"/>
    <property type="project" value="InterPro"/>
</dbReference>
<dbReference type="FunFam" id="1.25.40.10:FF:000242">
    <property type="entry name" value="Pentatricopeptide repeat-containing protein"/>
    <property type="match status" value="1"/>
</dbReference>
<dbReference type="PANTHER" id="PTHR47926">
    <property type="entry name" value="PENTATRICOPEPTIDE REPEAT-CONTAINING PROTEIN"/>
    <property type="match status" value="1"/>
</dbReference>
<dbReference type="OrthoDB" id="185373at2759"/>
<evidence type="ECO:0000256" key="3">
    <source>
        <dbReference type="PROSITE-ProRule" id="PRU00708"/>
    </source>
</evidence>
<dbReference type="Pfam" id="PF20431">
    <property type="entry name" value="E_motif"/>
    <property type="match status" value="1"/>
</dbReference>
<dbReference type="AlphaFoldDB" id="A0A5N5G3Q0"/>
<dbReference type="InterPro" id="IPR032867">
    <property type="entry name" value="DYW_dom"/>
</dbReference>
<evidence type="ECO:0000313" key="5">
    <source>
        <dbReference type="EMBL" id="KAB2609787.1"/>
    </source>
</evidence>
<dbReference type="PANTHER" id="PTHR47926:SF347">
    <property type="entry name" value="PENTATRICOPEPTIDE REPEAT-CONTAINING PROTEIN"/>
    <property type="match status" value="1"/>
</dbReference>
<sequence length="593" mass="66796">MEFSSSSLPILPCNFHFLSAADLLYKLRQTHPSLTLLSKCKSIQSLKQVHTHTTKTGLHITHFALSKIIEFSTVLLFGDLSYALSVFESIENPSHPIEAMEFYLRMILSGAELNSYAFPFPFKLDLAPMPLDLKWIMHVYKSLLRDAVSFTALISGYRRGAWNAMISGYAQSGRFEEVLALFVEMLKANTSHNESIMVTDYGLGSNLHLVSALINMYSKCGAFDIARGLFDGLLQRDVISTTTKEALMLFRLMLQSSTEPNDVTFLVILPTCDHLGALDLDKWIHAYIDKNFQSFTNTSLWTSLIGIKSSMVWKPKLGFLKWDAHATLNIFSKMEDEGFKPNATTFVGVLSACNHGGLVNLGRQYFSSMTTDYHISPELHNYGCMKDLLGLAGLFDEDSAVWGSLLRACRLYRGVELREYVAKHLFKLEPENARSYVLLSNIYAGAGRWDDMERIRTSRLNDLGIKKVPGSTSIKVDNVVHEFLVSDKSHPLSKQIYEMLEEIDRRLYTAGFVPDTSEEVAFSHHSEKLAIAFGLISTKAGTTIRIVKNLRVSRNCHSATKLTSKIFNREIIARDGNRFHHFRDASCPCNVNC</sequence>
<comment type="similarity">
    <text evidence="1">Belongs to the PPR family. PCMP-H subfamily.</text>
</comment>
<evidence type="ECO:0000256" key="1">
    <source>
        <dbReference type="ARBA" id="ARBA00006643"/>
    </source>
</evidence>
<dbReference type="GO" id="GO:0008270">
    <property type="term" value="F:zinc ion binding"/>
    <property type="evidence" value="ECO:0007669"/>
    <property type="project" value="InterPro"/>
</dbReference>
<dbReference type="PROSITE" id="PS51375">
    <property type="entry name" value="PPR"/>
    <property type="match status" value="1"/>
</dbReference>
<organism evidence="5 6">
    <name type="scientific">Pyrus ussuriensis x Pyrus communis</name>
    <dbReference type="NCBI Taxonomy" id="2448454"/>
    <lineage>
        <taxon>Eukaryota</taxon>
        <taxon>Viridiplantae</taxon>
        <taxon>Streptophyta</taxon>
        <taxon>Embryophyta</taxon>
        <taxon>Tracheophyta</taxon>
        <taxon>Spermatophyta</taxon>
        <taxon>Magnoliopsida</taxon>
        <taxon>eudicotyledons</taxon>
        <taxon>Gunneridae</taxon>
        <taxon>Pentapetalae</taxon>
        <taxon>rosids</taxon>
        <taxon>fabids</taxon>
        <taxon>Rosales</taxon>
        <taxon>Rosaceae</taxon>
        <taxon>Amygdaloideae</taxon>
        <taxon>Maleae</taxon>
        <taxon>Pyrus</taxon>
    </lineage>
</organism>
<dbReference type="InterPro" id="IPR011990">
    <property type="entry name" value="TPR-like_helical_dom_sf"/>
</dbReference>
<proteinExistence type="inferred from homology"/>
<evidence type="ECO:0000259" key="4">
    <source>
        <dbReference type="Pfam" id="PF14432"/>
    </source>
</evidence>
<comment type="caution">
    <text evidence="5">The sequence shown here is derived from an EMBL/GenBank/DDBJ whole genome shotgun (WGS) entry which is preliminary data.</text>
</comment>
<keyword evidence="6" id="KW-1185">Reference proteome</keyword>
<feature type="repeat" description="PPR" evidence="3">
    <location>
        <begin position="158"/>
        <end position="192"/>
    </location>
</feature>
<reference evidence="5 6" key="1">
    <citation type="submission" date="2019-09" db="EMBL/GenBank/DDBJ databases">
        <authorList>
            <person name="Ou C."/>
        </authorList>
    </citation>
    <scope>NUCLEOTIDE SEQUENCE [LARGE SCALE GENOMIC DNA]</scope>
    <source>
        <strain evidence="5">S2</strain>
        <tissue evidence="5">Leaf</tissue>
    </source>
</reference>
<dbReference type="EMBL" id="SMOL01000514">
    <property type="protein sequence ID" value="KAB2609787.1"/>
    <property type="molecule type" value="Genomic_DNA"/>
</dbReference>
<dbReference type="InterPro" id="IPR046848">
    <property type="entry name" value="E_motif"/>
</dbReference>
<dbReference type="Proteomes" id="UP000327157">
    <property type="component" value="Unassembled WGS sequence"/>
</dbReference>
<gene>
    <name evidence="5" type="ORF">D8674_040169</name>
</gene>
<protein>
    <submittedName>
        <fullName evidence="5">Pentatricopeptide repeat-containing protein</fullName>
    </submittedName>
</protein>
<dbReference type="InterPro" id="IPR046960">
    <property type="entry name" value="PPR_At4g14850-like_plant"/>
</dbReference>
<feature type="domain" description="DYW" evidence="4">
    <location>
        <begin position="517"/>
        <end position="590"/>
    </location>
</feature>
<evidence type="ECO:0000313" key="6">
    <source>
        <dbReference type="Proteomes" id="UP000327157"/>
    </source>
</evidence>
<evidence type="ECO:0000256" key="2">
    <source>
        <dbReference type="ARBA" id="ARBA00022737"/>
    </source>
</evidence>
<dbReference type="InterPro" id="IPR046849">
    <property type="entry name" value="E2_motif"/>
</dbReference>